<feature type="region of interest" description="Disordered" evidence="4">
    <location>
        <begin position="1"/>
        <end position="20"/>
    </location>
</feature>
<comment type="caution">
    <text evidence="7">The sequence shown here is derived from an EMBL/GenBank/DDBJ whole genome shotgun (WGS) entry which is preliminary data.</text>
</comment>
<keyword evidence="2" id="KW-0238">DNA-binding</keyword>
<accession>A0ABP6QDP9</accession>
<dbReference type="InterPro" id="IPR050204">
    <property type="entry name" value="AraC_XylS_family_regulators"/>
</dbReference>
<sequence>MEVSVESGADPGTGGVRVRRQASELHGMAAVLELISRRYAEARSRLVGAAGGLVLRSETASASRTGAGPGEDLLADSLDLQAHIRLDAGPFPRYTVVCLHEGRYAVGRGGGLRHVARGQSVLFVPGARVTTICDQVRYQVVGFPAGTVGPIAGRLGVDAADLRFEGTRPVSAAMNRHWRATSAYLFRSFAGPDPPVGHPLILAGVLEAVASAVLVVFPNTTMRRDHLAGPGRTAPATVRRAVAFIDAHAAEPITLEGIAAAAGISVRGLQAAFARHRDTTPSGYLRRVRLEGAHRDLQAADPTRGDTVAEIARRWGFPHPGRFSAVYRDAFGRPPKRTLHT</sequence>
<evidence type="ECO:0000256" key="4">
    <source>
        <dbReference type="SAM" id="MobiDB-lite"/>
    </source>
</evidence>
<dbReference type="PANTHER" id="PTHR46796:SF12">
    <property type="entry name" value="HTH-TYPE DNA-BINDING TRANSCRIPTIONAL ACTIVATOR EUTR"/>
    <property type="match status" value="1"/>
</dbReference>
<keyword evidence="3" id="KW-0804">Transcription</keyword>
<dbReference type="InterPro" id="IPR009057">
    <property type="entry name" value="Homeodomain-like_sf"/>
</dbReference>
<dbReference type="Pfam" id="PF12833">
    <property type="entry name" value="HTH_18"/>
    <property type="match status" value="1"/>
</dbReference>
<name>A0ABP6QDP9_9ACTN</name>
<dbReference type="SUPFAM" id="SSF46689">
    <property type="entry name" value="Homeodomain-like"/>
    <property type="match status" value="2"/>
</dbReference>
<dbReference type="PROSITE" id="PS01124">
    <property type="entry name" value="HTH_ARAC_FAMILY_2"/>
    <property type="match status" value="1"/>
</dbReference>
<feature type="domain" description="HTH araC/xylS-type" evidence="6">
    <location>
        <begin position="239"/>
        <end position="341"/>
    </location>
</feature>
<keyword evidence="5" id="KW-1133">Transmembrane helix</keyword>
<reference evidence="8" key="1">
    <citation type="journal article" date="2019" name="Int. J. Syst. Evol. Microbiol.">
        <title>The Global Catalogue of Microorganisms (GCM) 10K type strain sequencing project: providing services to taxonomists for standard genome sequencing and annotation.</title>
        <authorList>
            <consortium name="The Broad Institute Genomics Platform"/>
            <consortium name="The Broad Institute Genome Sequencing Center for Infectious Disease"/>
            <person name="Wu L."/>
            <person name="Ma J."/>
        </authorList>
    </citation>
    <scope>NUCLEOTIDE SEQUENCE [LARGE SCALE GENOMIC DNA]</scope>
    <source>
        <strain evidence="8">JCM 9377</strain>
    </source>
</reference>
<evidence type="ECO:0000259" key="6">
    <source>
        <dbReference type="PROSITE" id="PS01124"/>
    </source>
</evidence>
<feature type="transmembrane region" description="Helical" evidence="5">
    <location>
        <begin position="196"/>
        <end position="217"/>
    </location>
</feature>
<keyword evidence="5" id="KW-0472">Membrane</keyword>
<dbReference type="InterPro" id="IPR018060">
    <property type="entry name" value="HTH_AraC"/>
</dbReference>
<dbReference type="PANTHER" id="PTHR46796">
    <property type="entry name" value="HTH-TYPE TRANSCRIPTIONAL ACTIVATOR RHAS-RELATED"/>
    <property type="match status" value="1"/>
</dbReference>
<evidence type="ECO:0000256" key="1">
    <source>
        <dbReference type="ARBA" id="ARBA00023015"/>
    </source>
</evidence>
<gene>
    <name evidence="7" type="ORF">GCM10010468_48620</name>
</gene>
<proteinExistence type="predicted"/>
<keyword evidence="8" id="KW-1185">Reference proteome</keyword>
<evidence type="ECO:0000313" key="7">
    <source>
        <dbReference type="EMBL" id="GAA3222689.1"/>
    </source>
</evidence>
<dbReference type="SMART" id="SM00342">
    <property type="entry name" value="HTH_ARAC"/>
    <property type="match status" value="1"/>
</dbReference>
<evidence type="ECO:0000256" key="2">
    <source>
        <dbReference type="ARBA" id="ARBA00023125"/>
    </source>
</evidence>
<keyword evidence="5" id="KW-0812">Transmembrane</keyword>
<evidence type="ECO:0000313" key="8">
    <source>
        <dbReference type="Proteomes" id="UP001501237"/>
    </source>
</evidence>
<dbReference type="Gene3D" id="1.10.10.60">
    <property type="entry name" value="Homeodomain-like"/>
    <property type="match status" value="1"/>
</dbReference>
<dbReference type="EMBL" id="BAAAUV010000013">
    <property type="protein sequence ID" value="GAA3222689.1"/>
    <property type="molecule type" value="Genomic_DNA"/>
</dbReference>
<evidence type="ECO:0000256" key="5">
    <source>
        <dbReference type="SAM" id="Phobius"/>
    </source>
</evidence>
<evidence type="ECO:0000256" key="3">
    <source>
        <dbReference type="ARBA" id="ARBA00023163"/>
    </source>
</evidence>
<dbReference type="Proteomes" id="UP001501237">
    <property type="component" value="Unassembled WGS sequence"/>
</dbReference>
<protein>
    <recommendedName>
        <fullName evidence="6">HTH araC/xylS-type domain-containing protein</fullName>
    </recommendedName>
</protein>
<organism evidence="7 8">
    <name type="scientific">Actinocorallia longicatena</name>
    <dbReference type="NCBI Taxonomy" id="111803"/>
    <lineage>
        <taxon>Bacteria</taxon>
        <taxon>Bacillati</taxon>
        <taxon>Actinomycetota</taxon>
        <taxon>Actinomycetes</taxon>
        <taxon>Streptosporangiales</taxon>
        <taxon>Thermomonosporaceae</taxon>
        <taxon>Actinocorallia</taxon>
    </lineage>
</organism>
<keyword evidence="1" id="KW-0805">Transcription regulation</keyword>